<evidence type="ECO:0000313" key="1">
    <source>
        <dbReference type="EMBL" id="RPB09035.1"/>
    </source>
</evidence>
<proteinExistence type="predicted"/>
<organism evidence="1 2">
    <name type="scientific">Morchella conica CCBAS932</name>
    <dbReference type="NCBI Taxonomy" id="1392247"/>
    <lineage>
        <taxon>Eukaryota</taxon>
        <taxon>Fungi</taxon>
        <taxon>Dikarya</taxon>
        <taxon>Ascomycota</taxon>
        <taxon>Pezizomycotina</taxon>
        <taxon>Pezizomycetes</taxon>
        <taxon>Pezizales</taxon>
        <taxon>Morchellaceae</taxon>
        <taxon>Morchella</taxon>
    </lineage>
</organism>
<accession>A0A3N4KTD8</accession>
<dbReference type="STRING" id="1392247.A0A3N4KTD8"/>
<dbReference type="EMBL" id="ML119156">
    <property type="protein sequence ID" value="RPB09035.1"/>
    <property type="molecule type" value="Genomic_DNA"/>
</dbReference>
<dbReference type="OrthoDB" id="5324651at2759"/>
<dbReference type="AlphaFoldDB" id="A0A3N4KTD8"/>
<dbReference type="Proteomes" id="UP000277580">
    <property type="component" value="Unassembled WGS sequence"/>
</dbReference>
<protein>
    <submittedName>
        <fullName evidence="1">Uncharacterized protein</fullName>
    </submittedName>
</protein>
<sequence>MNPELERVWPWIRDCAYDVGFTKGNVFVGQAMFIENFTASFTAALNRMIDNGLIQELQKERIKRVSKGENGGEAVAGVTEIIPLRSFTLGSLPAEAETPKCSCSGVKKSGSDSPTVRRYDFSEVNLELPEICEAPAHTFFFQHQVLTSAQTTLESACYRFTKKNYPSILTRNKWRCPEAGELTAWTKELIRAFEADPGPATKALHSPTNFPKALRDLAELRHTTVHRLVVSGERLLSLLENAFNAVKMFKDNKAINAIALLFHGHGDCLILGQKIMYSRAEMLEELRTEIKRAKRVLGKCEWQVKKTSACENRVLKWGERGDTAYENFLEDQLDWMCKGSSRKPLEFMVSEFWEEMLDEQVVQ</sequence>
<reference evidence="1 2" key="1">
    <citation type="journal article" date="2018" name="Nat. Ecol. Evol.">
        <title>Pezizomycetes genomes reveal the molecular basis of ectomycorrhizal truffle lifestyle.</title>
        <authorList>
            <person name="Murat C."/>
            <person name="Payen T."/>
            <person name="Noel B."/>
            <person name="Kuo A."/>
            <person name="Morin E."/>
            <person name="Chen J."/>
            <person name="Kohler A."/>
            <person name="Krizsan K."/>
            <person name="Balestrini R."/>
            <person name="Da Silva C."/>
            <person name="Montanini B."/>
            <person name="Hainaut M."/>
            <person name="Levati E."/>
            <person name="Barry K.W."/>
            <person name="Belfiori B."/>
            <person name="Cichocki N."/>
            <person name="Clum A."/>
            <person name="Dockter R.B."/>
            <person name="Fauchery L."/>
            <person name="Guy J."/>
            <person name="Iotti M."/>
            <person name="Le Tacon F."/>
            <person name="Lindquist E.A."/>
            <person name="Lipzen A."/>
            <person name="Malagnac F."/>
            <person name="Mello A."/>
            <person name="Molinier V."/>
            <person name="Miyauchi S."/>
            <person name="Poulain J."/>
            <person name="Riccioni C."/>
            <person name="Rubini A."/>
            <person name="Sitrit Y."/>
            <person name="Splivallo R."/>
            <person name="Traeger S."/>
            <person name="Wang M."/>
            <person name="Zifcakova L."/>
            <person name="Wipf D."/>
            <person name="Zambonelli A."/>
            <person name="Paolocci F."/>
            <person name="Nowrousian M."/>
            <person name="Ottonello S."/>
            <person name="Baldrian P."/>
            <person name="Spatafora J.W."/>
            <person name="Henrissat B."/>
            <person name="Nagy L.G."/>
            <person name="Aury J.M."/>
            <person name="Wincker P."/>
            <person name="Grigoriev I.V."/>
            <person name="Bonfante P."/>
            <person name="Martin F.M."/>
        </authorList>
    </citation>
    <scope>NUCLEOTIDE SEQUENCE [LARGE SCALE GENOMIC DNA]</scope>
    <source>
        <strain evidence="1 2">CCBAS932</strain>
    </source>
</reference>
<keyword evidence="2" id="KW-1185">Reference proteome</keyword>
<evidence type="ECO:0000313" key="2">
    <source>
        <dbReference type="Proteomes" id="UP000277580"/>
    </source>
</evidence>
<gene>
    <name evidence="1" type="ORF">P167DRAFT_548436</name>
</gene>
<dbReference type="InParanoid" id="A0A3N4KTD8"/>
<name>A0A3N4KTD8_9PEZI</name>